<accession>A0A1I4X6L1</accession>
<gene>
    <name evidence="2" type="ORF">SAMN05421863_11364</name>
</gene>
<proteinExistence type="predicted"/>
<dbReference type="Pfam" id="PF13546">
    <property type="entry name" value="DDE_5"/>
    <property type="match status" value="1"/>
</dbReference>
<reference evidence="3" key="1">
    <citation type="submission" date="2016-10" db="EMBL/GenBank/DDBJ databases">
        <authorList>
            <person name="Varghese N."/>
            <person name="Submissions S."/>
        </authorList>
    </citation>
    <scope>NUCLEOTIDE SEQUENCE [LARGE SCALE GENOMIC DNA]</scope>
    <source>
        <strain evidence="3">Nm44</strain>
    </source>
</reference>
<feature type="domain" description="Transposase IS701-like DDE" evidence="1">
    <location>
        <begin position="16"/>
        <end position="88"/>
    </location>
</feature>
<dbReference type="Proteomes" id="UP000183287">
    <property type="component" value="Unassembled WGS sequence"/>
</dbReference>
<name>A0A1I4X6L1_9PROT</name>
<keyword evidence="3" id="KW-1185">Reference proteome</keyword>
<dbReference type="GO" id="GO:0004519">
    <property type="term" value="F:endonuclease activity"/>
    <property type="evidence" value="ECO:0007669"/>
    <property type="project" value="UniProtKB-KW"/>
</dbReference>
<protein>
    <submittedName>
        <fullName evidence="2">DDE superfamily endonuclease</fullName>
    </submittedName>
</protein>
<dbReference type="AlphaFoldDB" id="A0A1I4X6L1"/>
<dbReference type="InterPro" id="IPR038721">
    <property type="entry name" value="IS701-like_DDE_dom"/>
</dbReference>
<keyword evidence="2" id="KW-0255">Endonuclease</keyword>
<evidence type="ECO:0000259" key="1">
    <source>
        <dbReference type="Pfam" id="PF13546"/>
    </source>
</evidence>
<dbReference type="EMBL" id="FOUB01000136">
    <property type="protein sequence ID" value="SFN21143.1"/>
    <property type="molecule type" value="Genomic_DNA"/>
</dbReference>
<organism evidence="2 3">
    <name type="scientific">Nitrosomonas communis</name>
    <dbReference type="NCBI Taxonomy" id="44574"/>
    <lineage>
        <taxon>Bacteria</taxon>
        <taxon>Pseudomonadati</taxon>
        <taxon>Pseudomonadota</taxon>
        <taxon>Betaproteobacteria</taxon>
        <taxon>Nitrosomonadales</taxon>
        <taxon>Nitrosomonadaceae</taxon>
        <taxon>Nitrosomonas</taxon>
    </lineage>
</organism>
<evidence type="ECO:0000313" key="2">
    <source>
        <dbReference type="EMBL" id="SFN21143.1"/>
    </source>
</evidence>
<evidence type="ECO:0000313" key="3">
    <source>
        <dbReference type="Proteomes" id="UP000183287"/>
    </source>
</evidence>
<sequence>MLTPTGFGTDAYWMLRMHNHWTSYYKGLQQGKWSWLAPARQFARLALANVTHDVVPLAMDETVTLRTSKEAPGSRIHHRHSNKVNLSTFVQG</sequence>
<dbReference type="OrthoDB" id="9182763at2"/>
<keyword evidence="2" id="KW-0540">Nuclease</keyword>
<keyword evidence="2" id="KW-0378">Hydrolase</keyword>